<evidence type="ECO:0000313" key="4">
    <source>
        <dbReference type="Proteomes" id="UP000001075"/>
    </source>
</evidence>
<protein>
    <submittedName>
        <fullName evidence="3">Protein cTAGE-6</fullName>
    </submittedName>
</protein>
<keyword evidence="1" id="KW-0175">Coiled coil</keyword>
<dbReference type="GO" id="GO:0070971">
    <property type="term" value="C:endoplasmic reticulum exit site"/>
    <property type="evidence" value="ECO:0007669"/>
    <property type="project" value="TreeGrafter"/>
</dbReference>
<evidence type="ECO:0000256" key="2">
    <source>
        <dbReference type="SAM" id="MobiDB-lite"/>
    </source>
</evidence>
<dbReference type="GO" id="GO:0006888">
    <property type="term" value="P:endoplasmic reticulum to Golgi vesicle-mediated transport"/>
    <property type="evidence" value="ECO:0007669"/>
    <property type="project" value="TreeGrafter"/>
</dbReference>
<reference evidence="4" key="1">
    <citation type="journal article" date="2011" name="Nat. Biotechnol.">
        <title>The genomic sequence of the Chinese hamster ovary (CHO)-K1 cell line.</title>
        <authorList>
            <person name="Xu X."/>
            <person name="Nagarajan H."/>
            <person name="Lewis N.E."/>
            <person name="Pan S."/>
            <person name="Cai Z."/>
            <person name="Liu X."/>
            <person name="Chen W."/>
            <person name="Xie M."/>
            <person name="Wang W."/>
            <person name="Hammond S."/>
            <person name="Andersen M.R."/>
            <person name="Neff N."/>
            <person name="Passarelli B."/>
            <person name="Koh W."/>
            <person name="Fan H.C."/>
            <person name="Wang J."/>
            <person name="Gui Y."/>
            <person name="Lee K.H."/>
            <person name="Betenbaugh M.J."/>
            <person name="Quake S.R."/>
            <person name="Famili I."/>
            <person name="Palsson B.O."/>
            <person name="Wang J."/>
        </authorList>
    </citation>
    <scope>NUCLEOTIDE SEQUENCE [LARGE SCALE GENOMIC DNA]</scope>
    <source>
        <strain evidence="4">CHO K1 cell line</strain>
    </source>
</reference>
<dbReference type="GO" id="GO:0005789">
    <property type="term" value="C:endoplasmic reticulum membrane"/>
    <property type="evidence" value="ECO:0007669"/>
    <property type="project" value="TreeGrafter"/>
</dbReference>
<dbReference type="AlphaFoldDB" id="G3HKM1"/>
<dbReference type="GO" id="GO:0009306">
    <property type="term" value="P:protein secretion"/>
    <property type="evidence" value="ECO:0007669"/>
    <property type="project" value="TreeGrafter"/>
</dbReference>
<organism evidence="3 4">
    <name type="scientific">Cricetulus griseus</name>
    <name type="common">Chinese hamster</name>
    <name type="synonym">Cricetulus barabensis griseus</name>
    <dbReference type="NCBI Taxonomy" id="10029"/>
    <lineage>
        <taxon>Eukaryota</taxon>
        <taxon>Metazoa</taxon>
        <taxon>Chordata</taxon>
        <taxon>Craniata</taxon>
        <taxon>Vertebrata</taxon>
        <taxon>Euteleostomi</taxon>
        <taxon>Mammalia</taxon>
        <taxon>Eutheria</taxon>
        <taxon>Euarchontoglires</taxon>
        <taxon>Glires</taxon>
        <taxon>Rodentia</taxon>
        <taxon>Myomorpha</taxon>
        <taxon>Muroidea</taxon>
        <taxon>Cricetidae</taxon>
        <taxon>Cricetinae</taxon>
        <taxon>Cricetulus</taxon>
    </lineage>
</organism>
<accession>G3HKM1</accession>
<dbReference type="Proteomes" id="UP000001075">
    <property type="component" value="Unassembled WGS sequence"/>
</dbReference>
<sequence length="240" mass="26462">MRAFLSPPTLLEGPLRLSPWLPGGGGRGSRGPENPLDRQMNTEGVLKLPEQLLTGPCHFHGNKTGGRWPLHPMSQYPQNMESTKNDTKSDPCNSTVLNSLPAECEAAGHGFIPPPVPPFRGTRDPVFSGDPRSQVMRRDPLFPPPPPANICEGSPDYFPPRDFDSPPFAPFPERNVYVQRGFPPYTRIRLLLGMPTLSGHSLSFPLPLDTAIQQIFSIRLHVGSYICVISSFKGEGSQYH</sequence>
<dbReference type="EMBL" id="JH000467">
    <property type="protein sequence ID" value="EGV95903.1"/>
    <property type="molecule type" value="Genomic_DNA"/>
</dbReference>
<feature type="region of interest" description="Disordered" evidence="2">
    <location>
        <begin position="1"/>
        <end position="38"/>
    </location>
</feature>
<dbReference type="InParanoid" id="G3HKM1"/>
<dbReference type="InterPro" id="IPR051500">
    <property type="entry name" value="cTAGE_MIA/OTOR"/>
</dbReference>
<dbReference type="PANTHER" id="PTHR23158">
    <property type="entry name" value="MELANOMA INHIBITORY ACTIVITY-RELATED"/>
    <property type="match status" value="1"/>
</dbReference>
<evidence type="ECO:0000313" key="3">
    <source>
        <dbReference type="EMBL" id="EGV95903.1"/>
    </source>
</evidence>
<dbReference type="STRING" id="10029.G3HKM1"/>
<dbReference type="GO" id="GO:0035459">
    <property type="term" value="P:vesicle cargo loading"/>
    <property type="evidence" value="ECO:0007669"/>
    <property type="project" value="TreeGrafter"/>
</dbReference>
<evidence type="ECO:0000256" key="1">
    <source>
        <dbReference type="ARBA" id="ARBA00023054"/>
    </source>
</evidence>
<name>G3HKM1_CRIGR</name>
<proteinExistence type="predicted"/>
<gene>
    <name evidence="3" type="ORF">I79_011250</name>
</gene>
<dbReference type="PANTHER" id="PTHR23158:SF59">
    <property type="match status" value="1"/>
</dbReference>